<dbReference type="EMBL" id="JBEWZI010000004">
    <property type="protein sequence ID" value="MET7013526.1"/>
    <property type="molecule type" value="Genomic_DNA"/>
</dbReference>
<dbReference type="InterPro" id="IPR000014">
    <property type="entry name" value="PAS"/>
</dbReference>
<dbReference type="NCBIfam" id="TIGR00229">
    <property type="entry name" value="sensory_box"/>
    <property type="match status" value="2"/>
</dbReference>
<feature type="domain" description="PAS" evidence="3">
    <location>
        <begin position="613"/>
        <end position="684"/>
    </location>
</feature>
<feature type="signal peptide" evidence="2">
    <location>
        <begin position="1"/>
        <end position="22"/>
    </location>
</feature>
<dbReference type="SMART" id="SM00091">
    <property type="entry name" value="PAS"/>
    <property type="match status" value="4"/>
</dbReference>
<dbReference type="InterPro" id="IPR013656">
    <property type="entry name" value="PAS_4"/>
</dbReference>
<keyword evidence="2" id="KW-0732">Signal</keyword>
<keyword evidence="1" id="KW-1133">Transmembrane helix</keyword>
<dbReference type="Pfam" id="PF08448">
    <property type="entry name" value="PAS_4"/>
    <property type="match status" value="2"/>
</dbReference>
<evidence type="ECO:0000259" key="3">
    <source>
        <dbReference type="PROSITE" id="PS50112"/>
    </source>
</evidence>
<evidence type="ECO:0000256" key="1">
    <source>
        <dbReference type="SAM" id="Phobius"/>
    </source>
</evidence>
<dbReference type="Proteomes" id="UP001549691">
    <property type="component" value="Unassembled WGS sequence"/>
</dbReference>
<dbReference type="Pfam" id="PF00989">
    <property type="entry name" value="PAS"/>
    <property type="match status" value="1"/>
</dbReference>
<dbReference type="InterPro" id="IPR013767">
    <property type="entry name" value="PAS_fold"/>
</dbReference>
<organism evidence="4 5">
    <name type="scientific">Uliginosibacterium flavum</name>
    <dbReference type="NCBI Taxonomy" id="1396831"/>
    <lineage>
        <taxon>Bacteria</taxon>
        <taxon>Pseudomonadati</taxon>
        <taxon>Pseudomonadota</taxon>
        <taxon>Betaproteobacteria</taxon>
        <taxon>Rhodocyclales</taxon>
        <taxon>Zoogloeaceae</taxon>
        <taxon>Uliginosibacterium</taxon>
    </lineage>
</organism>
<evidence type="ECO:0000313" key="4">
    <source>
        <dbReference type="EMBL" id="MET7013526.1"/>
    </source>
</evidence>
<dbReference type="Gene3D" id="3.30.450.20">
    <property type="entry name" value="PAS domain"/>
    <property type="match status" value="5"/>
</dbReference>
<dbReference type="PROSITE" id="PS50112">
    <property type="entry name" value="PAS"/>
    <property type="match status" value="4"/>
</dbReference>
<keyword evidence="1" id="KW-0472">Membrane</keyword>
<dbReference type="PANTHER" id="PTHR44757">
    <property type="entry name" value="DIGUANYLATE CYCLASE DGCP"/>
    <property type="match status" value="1"/>
</dbReference>
<evidence type="ECO:0000313" key="5">
    <source>
        <dbReference type="Proteomes" id="UP001549691"/>
    </source>
</evidence>
<reference evidence="4 5" key="1">
    <citation type="submission" date="2024-07" db="EMBL/GenBank/DDBJ databases">
        <title>Uliginosibacterium flavum JJ3220;KACC:17644.</title>
        <authorList>
            <person name="Kim M.K."/>
        </authorList>
    </citation>
    <scope>NUCLEOTIDE SEQUENCE [LARGE SCALE GENOMIC DNA]</scope>
    <source>
        <strain evidence="4 5">KACC:17644</strain>
    </source>
</reference>
<dbReference type="PANTHER" id="PTHR44757:SF2">
    <property type="entry name" value="BIOFILM ARCHITECTURE MAINTENANCE PROTEIN MBAA"/>
    <property type="match status" value="1"/>
</dbReference>
<sequence>MTRQNGLSLLLATLLLVTPAFAQTETVGTTLGNAYGLLLLGLLALSGMLAWRLRQQRQSHIGLFDSLNTAGLALLSLDSERQITHLNDNFLALGGVPHGAQSLHDLPADWRNWLDKHVQQALEQGKSLAEERVFTPDENRPAMLLRLSAARMKDARGQAGVLLWCENISASNEIVSTALEREHTLRTRSQSFIQTLIDVIPRPVYVKDSSGRYILANKSFYTMYGTTQTNVIGHTAAELSIDTTQAQAIALEDARVMAGAPIFKEEFSASSNKAGEDRFTIVSKQSCLNPEGQRVLVGTHIDITPWRIAERELHASVKREQERNHRTQLFVQRLLDVFPNPVYLKDAQSRYVMINEAFVLSRGKTREELLNLNALQVAQAIVTAQSGLIPEAEQRASTSQQEDLAVLAGTPLCKEENNVKDQNGVLHDRIVTKTACEDPDGRTLILVSLFDITDMRNAQRELSHALQAETAHRQNTQHFIQRLIDALPLPVCVRDQDSRHLHVNASFLNDTGLTREQVIGQRITDFINNAEQVEASLREDQDVLAGQDILEERQDPGLSGQELRDLIISKRSCLDVDGQPVIVVAQINVTAQREAERRALSLMNNEKSLRTRTQDFIQRLIDIIPHPFFVKDQESHYILANEALAKEFQRPAAEILGRETREIYADPERARAILEEDKSVLAGAVIYEERHEASPPGSNQWTDRIVSKRCCLDVDGRPVIAVSHFDVSEFRSVQRKLEAAMQRESIQVERMREFLQRVIDVIPQEFYIKDADSRILMVNPVYLRRRGLNCAAEAIKRTAPEIGDAFLTNSPALRDNPEAMEEARLELRKSWEVAQAEDLEVLAGKTVLKEVARWMPGSDTAHTVVIAKAACTDISGRQVIVCASYDISDLRDTMRQLEKNAANN</sequence>
<dbReference type="SUPFAM" id="SSF55785">
    <property type="entry name" value="PYP-like sensor domain (PAS domain)"/>
    <property type="match status" value="6"/>
</dbReference>
<gene>
    <name evidence="4" type="ORF">ABXR19_04950</name>
</gene>
<feature type="domain" description="PAS" evidence="3">
    <location>
        <begin position="327"/>
        <end position="371"/>
    </location>
</feature>
<name>A0ABV2THY1_9RHOO</name>
<dbReference type="RefSeq" id="WP_354599991.1">
    <property type="nucleotide sequence ID" value="NZ_JBEWZI010000004.1"/>
</dbReference>
<accession>A0ABV2THY1</accession>
<feature type="domain" description="PAS" evidence="3">
    <location>
        <begin position="189"/>
        <end position="235"/>
    </location>
</feature>
<dbReference type="InterPro" id="IPR052155">
    <property type="entry name" value="Biofilm_reg_signaling"/>
</dbReference>
<feature type="transmembrane region" description="Helical" evidence="1">
    <location>
        <begin position="32"/>
        <end position="51"/>
    </location>
</feature>
<feature type="domain" description="PAS" evidence="3">
    <location>
        <begin position="476"/>
        <end position="528"/>
    </location>
</feature>
<evidence type="ECO:0000256" key="2">
    <source>
        <dbReference type="SAM" id="SignalP"/>
    </source>
</evidence>
<keyword evidence="5" id="KW-1185">Reference proteome</keyword>
<comment type="caution">
    <text evidence="4">The sequence shown here is derived from an EMBL/GenBank/DDBJ whole genome shotgun (WGS) entry which is preliminary data.</text>
</comment>
<feature type="chain" id="PRO_5045256878" evidence="2">
    <location>
        <begin position="23"/>
        <end position="904"/>
    </location>
</feature>
<keyword evidence="1" id="KW-0812">Transmembrane</keyword>
<proteinExistence type="predicted"/>
<protein>
    <submittedName>
        <fullName evidence="4">PAS domain-containing protein</fullName>
    </submittedName>
</protein>
<dbReference type="InterPro" id="IPR035965">
    <property type="entry name" value="PAS-like_dom_sf"/>
</dbReference>